<keyword evidence="4" id="KW-0679">Respiratory chain</keyword>
<keyword evidence="3" id="KW-0813">Transport</keyword>
<dbReference type="InterPro" id="IPR016488">
    <property type="entry name" value="NADH_Ub_cplx-1_asu_su-6"/>
</dbReference>
<dbReference type="PANTHER" id="PTHR12964:SF0">
    <property type="entry name" value="NADH DEHYDROGENASE [UBIQUINONE] 1 ALPHA SUBCOMPLEX SUBUNIT 6"/>
    <property type="match status" value="1"/>
</dbReference>
<dbReference type="GO" id="GO:0005743">
    <property type="term" value="C:mitochondrial inner membrane"/>
    <property type="evidence" value="ECO:0007669"/>
    <property type="project" value="UniProtKB-SubCell"/>
</dbReference>
<comment type="subcellular location">
    <subcellularLocation>
        <location evidence="1">Mitochondrion inner membrane</location>
        <topology evidence="1">Peripheral membrane protein</topology>
        <orientation evidence="1">Matrix side</orientation>
    </subcellularLocation>
</comment>
<evidence type="ECO:0000256" key="1">
    <source>
        <dbReference type="ARBA" id="ARBA00004443"/>
    </source>
</evidence>
<keyword evidence="7" id="KW-0496">Mitochondrion</keyword>
<evidence type="ECO:0000313" key="9">
    <source>
        <dbReference type="EMBL" id="CAB9509578.1"/>
    </source>
</evidence>
<evidence type="ECO:0000256" key="8">
    <source>
        <dbReference type="ARBA" id="ARBA00023136"/>
    </source>
</evidence>
<name>A0A9N8HGG0_9STRA</name>
<proteinExistence type="inferred from homology"/>
<organism evidence="9 10">
    <name type="scientific">Seminavis robusta</name>
    <dbReference type="NCBI Taxonomy" id="568900"/>
    <lineage>
        <taxon>Eukaryota</taxon>
        <taxon>Sar</taxon>
        <taxon>Stramenopiles</taxon>
        <taxon>Ochrophyta</taxon>
        <taxon>Bacillariophyta</taxon>
        <taxon>Bacillariophyceae</taxon>
        <taxon>Bacillariophycidae</taxon>
        <taxon>Naviculales</taxon>
        <taxon>Naviculaceae</taxon>
        <taxon>Seminavis</taxon>
    </lineage>
</organism>
<evidence type="ECO:0000256" key="7">
    <source>
        <dbReference type="ARBA" id="ARBA00023128"/>
    </source>
</evidence>
<gene>
    <name evidence="9" type="ORF">SEMRO_395_G134110.1</name>
</gene>
<keyword evidence="10" id="KW-1185">Reference proteome</keyword>
<evidence type="ECO:0000256" key="2">
    <source>
        <dbReference type="ARBA" id="ARBA00009508"/>
    </source>
</evidence>
<dbReference type="Proteomes" id="UP001153069">
    <property type="component" value="Unassembled WGS sequence"/>
</dbReference>
<evidence type="ECO:0008006" key="11">
    <source>
        <dbReference type="Google" id="ProtNLM"/>
    </source>
</evidence>
<keyword evidence="5" id="KW-0999">Mitochondrion inner membrane</keyword>
<comment type="caution">
    <text evidence="9">The sequence shown here is derived from an EMBL/GenBank/DDBJ whole genome shotgun (WGS) entry which is preliminary data.</text>
</comment>
<sequence length="122" mass="14156">MTSMQLAAAAKKVAVSNRPALLYKNIIKEVPRVMMIYDIMDKPVADVRKAIRNHFYKNATLKDERVINMLLETGYYHLEDTLLQHKQKNHLLNLLDGFDGNDIEVKNISRDSTVDEVFYRAF</sequence>
<evidence type="ECO:0000256" key="4">
    <source>
        <dbReference type="ARBA" id="ARBA00022660"/>
    </source>
</evidence>
<dbReference type="EMBL" id="CAICTM010000394">
    <property type="protein sequence ID" value="CAB9509578.1"/>
    <property type="molecule type" value="Genomic_DNA"/>
</dbReference>
<evidence type="ECO:0000256" key="3">
    <source>
        <dbReference type="ARBA" id="ARBA00022448"/>
    </source>
</evidence>
<keyword evidence="8" id="KW-0472">Membrane</keyword>
<evidence type="ECO:0000313" key="10">
    <source>
        <dbReference type="Proteomes" id="UP001153069"/>
    </source>
</evidence>
<protein>
    <recommendedName>
        <fullName evidence="11">NADH dehydrogenase [ubiquinone] 1 alpha subcomplex subunit 6</fullName>
    </recommendedName>
</protein>
<keyword evidence="6" id="KW-0249">Electron transport</keyword>
<comment type="similarity">
    <text evidence="2">Belongs to the complex I LYR family.</text>
</comment>
<dbReference type="OrthoDB" id="14535at2759"/>
<evidence type="ECO:0000256" key="6">
    <source>
        <dbReference type="ARBA" id="ARBA00022982"/>
    </source>
</evidence>
<dbReference type="PANTHER" id="PTHR12964">
    <property type="entry name" value="NADH-UBIQUINONE OXIDOREDUCTASE B14 SUBUNIT"/>
    <property type="match status" value="1"/>
</dbReference>
<accession>A0A9N8HGG0</accession>
<dbReference type="GO" id="GO:0006979">
    <property type="term" value="P:response to oxidative stress"/>
    <property type="evidence" value="ECO:0007669"/>
    <property type="project" value="TreeGrafter"/>
</dbReference>
<evidence type="ECO:0000256" key="5">
    <source>
        <dbReference type="ARBA" id="ARBA00022792"/>
    </source>
</evidence>
<dbReference type="AlphaFoldDB" id="A0A9N8HGG0"/>
<reference evidence="9" key="1">
    <citation type="submission" date="2020-06" db="EMBL/GenBank/DDBJ databases">
        <authorList>
            <consortium name="Plant Systems Biology data submission"/>
        </authorList>
    </citation>
    <scope>NUCLEOTIDE SEQUENCE</scope>
    <source>
        <strain evidence="9">D6</strain>
    </source>
</reference>